<evidence type="ECO:0000256" key="1">
    <source>
        <dbReference type="SAM" id="MobiDB-lite"/>
    </source>
</evidence>
<accession>A0A4C1WJK5</accession>
<name>A0A4C1WJK5_EUMVA</name>
<dbReference type="AlphaFoldDB" id="A0A4C1WJK5"/>
<dbReference type="EMBL" id="BGZK01000563">
    <property type="protein sequence ID" value="GBP50304.1"/>
    <property type="molecule type" value="Genomic_DNA"/>
</dbReference>
<organism evidence="2 3">
    <name type="scientific">Eumeta variegata</name>
    <name type="common">Bagworm moth</name>
    <name type="synonym">Eumeta japonica</name>
    <dbReference type="NCBI Taxonomy" id="151549"/>
    <lineage>
        <taxon>Eukaryota</taxon>
        <taxon>Metazoa</taxon>
        <taxon>Ecdysozoa</taxon>
        <taxon>Arthropoda</taxon>
        <taxon>Hexapoda</taxon>
        <taxon>Insecta</taxon>
        <taxon>Pterygota</taxon>
        <taxon>Neoptera</taxon>
        <taxon>Endopterygota</taxon>
        <taxon>Lepidoptera</taxon>
        <taxon>Glossata</taxon>
        <taxon>Ditrysia</taxon>
        <taxon>Tineoidea</taxon>
        <taxon>Psychidae</taxon>
        <taxon>Oiketicinae</taxon>
        <taxon>Eumeta</taxon>
    </lineage>
</organism>
<feature type="region of interest" description="Disordered" evidence="1">
    <location>
        <begin position="23"/>
        <end position="70"/>
    </location>
</feature>
<evidence type="ECO:0000313" key="2">
    <source>
        <dbReference type="EMBL" id="GBP50304.1"/>
    </source>
</evidence>
<feature type="compositionally biased region" description="Basic residues" evidence="1">
    <location>
        <begin position="40"/>
        <end position="52"/>
    </location>
</feature>
<reference evidence="2 3" key="1">
    <citation type="journal article" date="2019" name="Commun. Biol.">
        <title>The bagworm genome reveals a unique fibroin gene that provides high tensile strength.</title>
        <authorList>
            <person name="Kono N."/>
            <person name="Nakamura H."/>
            <person name="Ohtoshi R."/>
            <person name="Tomita M."/>
            <person name="Numata K."/>
            <person name="Arakawa K."/>
        </authorList>
    </citation>
    <scope>NUCLEOTIDE SEQUENCE [LARGE SCALE GENOMIC DNA]</scope>
</reference>
<proteinExistence type="predicted"/>
<keyword evidence="3" id="KW-1185">Reference proteome</keyword>
<evidence type="ECO:0000313" key="3">
    <source>
        <dbReference type="Proteomes" id="UP000299102"/>
    </source>
</evidence>
<gene>
    <name evidence="2" type="ORF">EVAR_102272_1</name>
</gene>
<comment type="caution">
    <text evidence="2">The sequence shown here is derived from an EMBL/GenBank/DDBJ whole genome shotgun (WGS) entry which is preliminary data.</text>
</comment>
<protein>
    <submittedName>
        <fullName evidence="2">Uncharacterized protein</fullName>
    </submittedName>
</protein>
<sequence>MLKSFSTDSPIQIRRIREVLQTKGARGGGGHRIRSDFTNTHKKIPAVKRRRAAAAGGAGRGARGPRTMSVLQPPPIIYQRFSRNSIQNNQIGPRIIFAKKIPFLSWKG</sequence>
<dbReference type="Proteomes" id="UP000299102">
    <property type="component" value="Unassembled WGS sequence"/>
</dbReference>